<dbReference type="AlphaFoldDB" id="A0A813FVB3"/>
<accession>A0A813FVB3</accession>
<feature type="non-terminal residue" evidence="1">
    <location>
        <position position="1"/>
    </location>
</feature>
<gene>
    <name evidence="1" type="ORF">PGLA1383_LOCUS33872</name>
</gene>
<sequence>MFNAITLKSRDLALHDGSMTNIGAFGPLDMAYDTQSCMKHCEVAEAGMSMLQLIAERVGQQDSTKASMASDFPGAPLIFNEKFEETALRKAHEELADGIIKGFLQIKALRGAALGAVVEAEIRGALGAEELVARVLSSVLRPRCRCWAFAPHADAVSAGRASLGAMSPDVHRTLLEALRRNDESFCAVVRRHLGRSEGSPLLKLGRPRAAWLLGAAADDPAALGAPKEG</sequence>
<name>A0A813FVB3_POLGL</name>
<comment type="caution">
    <text evidence="1">The sequence shown here is derived from an EMBL/GenBank/DDBJ whole genome shotgun (WGS) entry which is preliminary data.</text>
</comment>
<reference evidence="1" key="1">
    <citation type="submission" date="2021-02" db="EMBL/GenBank/DDBJ databases">
        <authorList>
            <person name="Dougan E. K."/>
            <person name="Rhodes N."/>
            <person name="Thang M."/>
            <person name="Chan C."/>
        </authorList>
    </citation>
    <scope>NUCLEOTIDE SEQUENCE</scope>
</reference>
<protein>
    <submittedName>
        <fullName evidence="1">Uncharacterized protein</fullName>
    </submittedName>
</protein>
<keyword evidence="2" id="KW-1185">Reference proteome</keyword>
<dbReference type="EMBL" id="CAJNNV010025805">
    <property type="protein sequence ID" value="CAE8616169.1"/>
    <property type="molecule type" value="Genomic_DNA"/>
</dbReference>
<organism evidence="1 2">
    <name type="scientific">Polarella glacialis</name>
    <name type="common">Dinoflagellate</name>
    <dbReference type="NCBI Taxonomy" id="89957"/>
    <lineage>
        <taxon>Eukaryota</taxon>
        <taxon>Sar</taxon>
        <taxon>Alveolata</taxon>
        <taxon>Dinophyceae</taxon>
        <taxon>Suessiales</taxon>
        <taxon>Suessiaceae</taxon>
        <taxon>Polarella</taxon>
    </lineage>
</organism>
<proteinExistence type="predicted"/>
<evidence type="ECO:0000313" key="1">
    <source>
        <dbReference type="EMBL" id="CAE8616169.1"/>
    </source>
</evidence>
<evidence type="ECO:0000313" key="2">
    <source>
        <dbReference type="Proteomes" id="UP000654075"/>
    </source>
</evidence>
<dbReference type="Proteomes" id="UP000654075">
    <property type="component" value="Unassembled WGS sequence"/>
</dbReference>